<feature type="non-terminal residue" evidence="2">
    <location>
        <position position="174"/>
    </location>
</feature>
<dbReference type="PANTHER" id="PTHR44490">
    <property type="entry name" value="EUKARYOTIC TRANSLATION ELONGATION FACTOR 1 EPSILON-1"/>
    <property type="match status" value="1"/>
</dbReference>
<dbReference type="InterPro" id="IPR036282">
    <property type="entry name" value="Glutathione-S-Trfase_C_sf"/>
</dbReference>
<dbReference type="EMBL" id="JASJQH010000716">
    <property type="protein sequence ID" value="KAK9763162.1"/>
    <property type="molecule type" value="Genomic_DNA"/>
</dbReference>
<dbReference type="InterPro" id="IPR042450">
    <property type="entry name" value="EEF1E1"/>
</dbReference>
<dbReference type="SUPFAM" id="SSF47616">
    <property type="entry name" value="GST C-terminal domain-like"/>
    <property type="match status" value="1"/>
</dbReference>
<dbReference type="Proteomes" id="UP001479436">
    <property type="component" value="Unassembled WGS sequence"/>
</dbReference>
<reference evidence="2 3" key="1">
    <citation type="submission" date="2023-04" db="EMBL/GenBank/DDBJ databases">
        <title>Genome of Basidiobolus ranarum AG-B5.</title>
        <authorList>
            <person name="Stajich J.E."/>
            <person name="Carter-House D."/>
            <person name="Gryganskyi A."/>
        </authorList>
    </citation>
    <scope>NUCLEOTIDE SEQUENCE [LARGE SCALE GENOMIC DNA]</scope>
    <source>
        <strain evidence="2 3">AG-B5</strain>
    </source>
</reference>
<proteinExistence type="predicted"/>
<protein>
    <submittedName>
        <fullName evidence="2">G4 quadruplex nucleic acid binding protein</fullName>
    </submittedName>
</protein>
<feature type="domain" description="GST C-terminal" evidence="1">
    <location>
        <begin position="29"/>
        <end position="169"/>
    </location>
</feature>
<evidence type="ECO:0000313" key="3">
    <source>
        <dbReference type="Proteomes" id="UP001479436"/>
    </source>
</evidence>
<dbReference type="PROSITE" id="PS50405">
    <property type="entry name" value="GST_CTER"/>
    <property type="match status" value="1"/>
</dbReference>
<gene>
    <name evidence="2" type="primary">ARC1_2</name>
    <name evidence="2" type="ORF">K7432_010408</name>
</gene>
<evidence type="ECO:0000313" key="2">
    <source>
        <dbReference type="EMBL" id="KAK9763162.1"/>
    </source>
</evidence>
<name>A0ABR2WNQ9_9FUNG</name>
<keyword evidence="3" id="KW-1185">Reference proteome</keyword>
<dbReference type="Pfam" id="PF21972">
    <property type="entry name" value="Arc1p_N_like"/>
    <property type="match status" value="1"/>
</dbReference>
<accession>A0ABR2WNQ9</accession>
<organism evidence="2 3">
    <name type="scientific">Basidiobolus ranarum</name>
    <dbReference type="NCBI Taxonomy" id="34480"/>
    <lineage>
        <taxon>Eukaryota</taxon>
        <taxon>Fungi</taxon>
        <taxon>Fungi incertae sedis</taxon>
        <taxon>Zoopagomycota</taxon>
        <taxon>Entomophthoromycotina</taxon>
        <taxon>Basidiobolomycetes</taxon>
        <taxon>Basidiobolales</taxon>
        <taxon>Basidiobolaceae</taxon>
        <taxon>Basidiobolus</taxon>
    </lineage>
</organism>
<dbReference type="CDD" id="cd10289">
    <property type="entry name" value="GST_C_AaRS_like"/>
    <property type="match status" value="1"/>
</dbReference>
<dbReference type="InterPro" id="IPR010987">
    <property type="entry name" value="Glutathione-S-Trfase_C-like"/>
</dbReference>
<dbReference type="Gene3D" id="1.20.1050.10">
    <property type="match status" value="1"/>
</dbReference>
<dbReference type="InterPro" id="IPR053836">
    <property type="entry name" value="Arc1-like_N"/>
</dbReference>
<dbReference type="PANTHER" id="PTHR44490:SF1">
    <property type="entry name" value="EUKARYOTIC TRANSLATION ELONGATION FACTOR 1 EPSILON-1"/>
    <property type="match status" value="1"/>
</dbReference>
<comment type="caution">
    <text evidence="2">The sequence shown here is derived from an EMBL/GenBank/DDBJ whole genome shotgun (WGS) entry which is preliminary data.</text>
</comment>
<sequence length="174" mass="19516">MSKLLIAKTDKVTRFVAVHYIPDSKFEETDTESSHFDGITDINAICLRIAANYGHEAVGKEAPTQTEVEKWLEDTVVEPHQLNELARTLNEYLATRTYLVADYLTVADLVAFVRIYPFAFKLPKPAQPGLCNLFRWVDLIQHSTDISKAGLENITVSLEAPNVQPKVKKGDKKG</sequence>
<evidence type="ECO:0000259" key="1">
    <source>
        <dbReference type="PROSITE" id="PS50405"/>
    </source>
</evidence>